<reference evidence="3 4" key="1">
    <citation type="submission" date="2022-01" db="EMBL/GenBank/DDBJ databases">
        <title>Whole genome-based taxonomy of the Shewanellaceae.</title>
        <authorList>
            <person name="Martin-Rodriguez A.J."/>
        </authorList>
    </citation>
    <scope>NUCLEOTIDE SEQUENCE [LARGE SCALE GENOMIC DNA]</scope>
    <source>
        <strain evidence="3 4">DSM 21332</strain>
    </source>
</reference>
<keyword evidence="1" id="KW-0812">Transmembrane</keyword>
<name>A0ABT0N6M3_9GAMM</name>
<proteinExistence type="predicted"/>
<accession>A0ABT0N6M3</accession>
<dbReference type="Proteomes" id="UP001202831">
    <property type="component" value="Unassembled WGS sequence"/>
</dbReference>
<keyword evidence="1" id="KW-0472">Membrane</keyword>
<evidence type="ECO:0000313" key="3">
    <source>
        <dbReference type="EMBL" id="MCL2914069.1"/>
    </source>
</evidence>
<dbReference type="RefSeq" id="WP_249248801.1">
    <property type="nucleotide sequence ID" value="NZ_JAKIKT010000003.1"/>
</dbReference>
<dbReference type="Pfam" id="PF18186">
    <property type="entry name" value="SLATT_4"/>
    <property type="match status" value="1"/>
</dbReference>
<protein>
    <submittedName>
        <fullName evidence="3">SLATT domain-containing protein</fullName>
    </submittedName>
</protein>
<sequence length="178" mass="19548">METIKVLERIKRNSQLSAYAHFGAAERMSNLHLWLGIPTAVISVGLGSVLMADLKETIPDVVKWVAGVLSLVAALLSTLQTIFNPKVGKSKHREIANNYLAINKNSEIAIAAFHDGLIDIDGLSETLAELNEEYDSVGNSAQDYPTNDKDWKRAKNKIKEFDTRREALAASGLPSQTE</sequence>
<gene>
    <name evidence="3" type="ORF">L2725_09750</name>
</gene>
<dbReference type="NCBIfam" id="NF033632">
    <property type="entry name" value="SLATT_4"/>
    <property type="match status" value="1"/>
</dbReference>
<dbReference type="EMBL" id="JAKIKT010000003">
    <property type="protein sequence ID" value="MCL2914069.1"/>
    <property type="molecule type" value="Genomic_DNA"/>
</dbReference>
<dbReference type="InterPro" id="IPR040811">
    <property type="entry name" value="SLATT_4"/>
</dbReference>
<feature type="domain" description="SMODS and SLOG-associating 2TM effector" evidence="2">
    <location>
        <begin position="27"/>
        <end position="160"/>
    </location>
</feature>
<evidence type="ECO:0000313" key="4">
    <source>
        <dbReference type="Proteomes" id="UP001202831"/>
    </source>
</evidence>
<organism evidence="3 4">
    <name type="scientific">Shewanella corallii</name>
    <dbReference type="NCBI Taxonomy" id="560080"/>
    <lineage>
        <taxon>Bacteria</taxon>
        <taxon>Pseudomonadati</taxon>
        <taxon>Pseudomonadota</taxon>
        <taxon>Gammaproteobacteria</taxon>
        <taxon>Alteromonadales</taxon>
        <taxon>Shewanellaceae</taxon>
        <taxon>Shewanella</taxon>
    </lineage>
</organism>
<comment type="caution">
    <text evidence="3">The sequence shown here is derived from an EMBL/GenBank/DDBJ whole genome shotgun (WGS) entry which is preliminary data.</text>
</comment>
<feature type="transmembrane region" description="Helical" evidence="1">
    <location>
        <begin position="31"/>
        <end position="52"/>
    </location>
</feature>
<keyword evidence="4" id="KW-1185">Reference proteome</keyword>
<feature type="transmembrane region" description="Helical" evidence="1">
    <location>
        <begin position="64"/>
        <end position="83"/>
    </location>
</feature>
<evidence type="ECO:0000259" key="2">
    <source>
        <dbReference type="Pfam" id="PF18186"/>
    </source>
</evidence>
<evidence type="ECO:0000256" key="1">
    <source>
        <dbReference type="SAM" id="Phobius"/>
    </source>
</evidence>
<keyword evidence="1" id="KW-1133">Transmembrane helix</keyword>